<dbReference type="InterPro" id="IPR013332">
    <property type="entry name" value="KPR_N"/>
</dbReference>
<dbReference type="SUPFAM" id="SSF51735">
    <property type="entry name" value="NAD(P)-binding Rossmann-fold domains"/>
    <property type="match status" value="1"/>
</dbReference>
<keyword evidence="3" id="KW-1185">Reference proteome</keyword>
<accession>A0ABR2KEV9</accession>
<sequence>MKYAIYGAGSLGIVLAAKLKNVSKEEIFDIDHNIRNVEALNNNGAIITGTTQLKEKVTAILDTQVQDQFDIIFLMTTQLGNK</sequence>
<dbReference type="Proteomes" id="UP001470230">
    <property type="component" value="Unassembled WGS sequence"/>
</dbReference>
<dbReference type="Pfam" id="PF02558">
    <property type="entry name" value="ApbA"/>
    <property type="match status" value="1"/>
</dbReference>
<name>A0ABR2KEV9_9EUKA</name>
<reference evidence="2 3" key="1">
    <citation type="submission" date="2024-04" db="EMBL/GenBank/DDBJ databases">
        <title>Tritrichomonas musculus Genome.</title>
        <authorList>
            <person name="Alves-Ferreira E."/>
            <person name="Grigg M."/>
            <person name="Lorenzi H."/>
            <person name="Galac M."/>
        </authorList>
    </citation>
    <scope>NUCLEOTIDE SEQUENCE [LARGE SCALE GENOMIC DNA]</scope>
    <source>
        <strain evidence="2 3">EAF2021</strain>
    </source>
</reference>
<gene>
    <name evidence="2" type="ORF">M9Y10_034427</name>
</gene>
<comment type="caution">
    <text evidence="2">The sequence shown here is derived from an EMBL/GenBank/DDBJ whole genome shotgun (WGS) entry which is preliminary data.</text>
</comment>
<dbReference type="Gene3D" id="3.40.50.720">
    <property type="entry name" value="NAD(P)-binding Rossmann-like Domain"/>
    <property type="match status" value="1"/>
</dbReference>
<evidence type="ECO:0000313" key="2">
    <source>
        <dbReference type="EMBL" id="KAK8889674.1"/>
    </source>
</evidence>
<proteinExistence type="predicted"/>
<dbReference type="EMBL" id="JAPFFF010000005">
    <property type="protein sequence ID" value="KAK8889674.1"/>
    <property type="molecule type" value="Genomic_DNA"/>
</dbReference>
<protein>
    <recommendedName>
        <fullName evidence="1">Ketopantoate reductase N-terminal domain-containing protein</fullName>
    </recommendedName>
</protein>
<organism evidence="2 3">
    <name type="scientific">Tritrichomonas musculus</name>
    <dbReference type="NCBI Taxonomy" id="1915356"/>
    <lineage>
        <taxon>Eukaryota</taxon>
        <taxon>Metamonada</taxon>
        <taxon>Parabasalia</taxon>
        <taxon>Tritrichomonadida</taxon>
        <taxon>Tritrichomonadidae</taxon>
        <taxon>Tritrichomonas</taxon>
    </lineage>
</organism>
<evidence type="ECO:0000313" key="3">
    <source>
        <dbReference type="Proteomes" id="UP001470230"/>
    </source>
</evidence>
<evidence type="ECO:0000259" key="1">
    <source>
        <dbReference type="Pfam" id="PF02558"/>
    </source>
</evidence>
<feature type="domain" description="Ketopantoate reductase N-terminal" evidence="1">
    <location>
        <begin position="3"/>
        <end position="76"/>
    </location>
</feature>
<dbReference type="InterPro" id="IPR036291">
    <property type="entry name" value="NAD(P)-bd_dom_sf"/>
</dbReference>